<feature type="transmembrane region" description="Helical" evidence="5">
    <location>
        <begin position="81"/>
        <end position="100"/>
    </location>
</feature>
<feature type="transmembrane region" description="Helical" evidence="5">
    <location>
        <begin position="51"/>
        <end position="74"/>
    </location>
</feature>
<dbReference type="EMBL" id="BBML01000005">
    <property type="protein sequence ID" value="GAK97347.1"/>
    <property type="molecule type" value="Genomic_DNA"/>
</dbReference>
<protein>
    <recommendedName>
        <fullName evidence="6">Methylamine utilisation protein MauE domain-containing protein</fullName>
    </recommendedName>
</protein>
<evidence type="ECO:0000256" key="4">
    <source>
        <dbReference type="ARBA" id="ARBA00023136"/>
    </source>
</evidence>
<dbReference type="GO" id="GO:0030416">
    <property type="term" value="P:methylamine metabolic process"/>
    <property type="evidence" value="ECO:0007669"/>
    <property type="project" value="InterPro"/>
</dbReference>
<evidence type="ECO:0000256" key="5">
    <source>
        <dbReference type="SAM" id="Phobius"/>
    </source>
</evidence>
<keyword evidence="3 5" id="KW-1133">Transmembrane helix</keyword>
<comment type="caution">
    <text evidence="7">The sequence shown here is derived from an EMBL/GenBank/DDBJ whole genome shotgun (WGS) entry which is preliminary data.</text>
</comment>
<keyword evidence="2 5" id="KW-0812">Transmembrane</keyword>
<proteinExistence type="predicted"/>
<reference evidence="7" key="1">
    <citation type="journal article" date="2014" name="Genome Announc.">
        <title>Draft Genome Sequences of Marine Flavobacterium Nonlabens Strains NR17, NR24, NR27, NR32, NR33, and Ara13.</title>
        <authorList>
            <person name="Nakanishi M."/>
            <person name="Meirelles P."/>
            <person name="Suzuki R."/>
            <person name="Takatani N."/>
            <person name="Mino S."/>
            <person name="Suda W."/>
            <person name="Oshima K."/>
            <person name="Hattori M."/>
            <person name="Ohkuma M."/>
            <person name="Hosokawa M."/>
            <person name="Miyashita K."/>
            <person name="Thompson F.L."/>
            <person name="Niwa A."/>
            <person name="Sawabe T."/>
            <person name="Sawabe T."/>
        </authorList>
    </citation>
    <scope>NUCLEOTIDE SEQUENCE [LARGE SCALE GENOMIC DNA]</scope>
    <source>
        <strain evidence="7">JCM 19294</strain>
    </source>
</reference>
<name>A0A090Q585_9FLAO</name>
<keyword evidence="8" id="KW-1185">Reference proteome</keyword>
<keyword evidence="4 5" id="KW-0472">Membrane</keyword>
<dbReference type="RefSeq" id="WP_042278953.1">
    <property type="nucleotide sequence ID" value="NZ_BBML01000005.1"/>
</dbReference>
<evidence type="ECO:0000313" key="8">
    <source>
        <dbReference type="Proteomes" id="UP000029221"/>
    </source>
</evidence>
<dbReference type="AlphaFoldDB" id="A0A090Q585"/>
<dbReference type="GO" id="GO:0016020">
    <property type="term" value="C:membrane"/>
    <property type="evidence" value="ECO:0007669"/>
    <property type="project" value="UniProtKB-SubCell"/>
</dbReference>
<organism evidence="7 8">
    <name type="scientific">Nonlabens tegetincola</name>
    <dbReference type="NCBI Taxonomy" id="323273"/>
    <lineage>
        <taxon>Bacteria</taxon>
        <taxon>Pseudomonadati</taxon>
        <taxon>Bacteroidota</taxon>
        <taxon>Flavobacteriia</taxon>
        <taxon>Flavobacteriales</taxon>
        <taxon>Flavobacteriaceae</taxon>
        <taxon>Nonlabens</taxon>
    </lineage>
</organism>
<dbReference type="Pfam" id="PF07291">
    <property type="entry name" value="MauE"/>
    <property type="match status" value="1"/>
</dbReference>
<dbReference type="Proteomes" id="UP000029221">
    <property type="component" value="Unassembled WGS sequence"/>
</dbReference>
<dbReference type="InterPro" id="IPR009908">
    <property type="entry name" value="Methylamine_util_MauE"/>
</dbReference>
<feature type="domain" description="Methylamine utilisation protein MauE" evidence="6">
    <location>
        <begin position="1"/>
        <end position="135"/>
    </location>
</feature>
<gene>
    <name evidence="7" type="ORF">JCM19294_1393</name>
</gene>
<evidence type="ECO:0000256" key="1">
    <source>
        <dbReference type="ARBA" id="ARBA00004141"/>
    </source>
</evidence>
<evidence type="ECO:0000259" key="6">
    <source>
        <dbReference type="Pfam" id="PF07291"/>
    </source>
</evidence>
<evidence type="ECO:0000256" key="3">
    <source>
        <dbReference type="ARBA" id="ARBA00022989"/>
    </source>
</evidence>
<dbReference type="eggNOG" id="COG1368">
    <property type="taxonomic scope" value="Bacteria"/>
</dbReference>
<dbReference type="NCBIfam" id="NF045576">
    <property type="entry name" value="BT_3928_fam"/>
    <property type="match status" value="1"/>
</dbReference>
<evidence type="ECO:0000313" key="7">
    <source>
        <dbReference type="EMBL" id="GAK97347.1"/>
    </source>
</evidence>
<comment type="subcellular location">
    <subcellularLocation>
        <location evidence="1">Membrane</location>
        <topology evidence="1">Multi-pass membrane protein</topology>
    </subcellularLocation>
</comment>
<feature type="transmembrane region" description="Helical" evidence="5">
    <location>
        <begin position="148"/>
        <end position="169"/>
    </location>
</feature>
<feature type="transmembrane region" description="Helical" evidence="5">
    <location>
        <begin position="7"/>
        <end position="24"/>
    </location>
</feature>
<sequence length="364" mass="41327">MKIIARIFQIFVGILFIFSGLVKLNDPLGFSYKLDEYFSAAVLGLEFLQPLALPIAIFVVIFEVVLGVMLLLGFQKKFTAWSLLLMIVFFTFLTFYSAYFNKVTDCGCFGDAIPLTPWESFTKDVILLIMIIVLFMKQDYWYSAFAKAKSSIITLLATIGCFALAYYVLMHLPVLDFRAYKVGTNMVEAMKEDPTRPDVYEYKWYFNVDGAEKVVTTNGDYPSGYGELVRYETELVEKGYEPPIHDFKIEDENGEDFTSDFLTKPKVAMIITYNLNKAEVEGLNKLNKFIDRAETAGYEVIGLTASSMDDVKTVMNKHEFSTTFYTADETALKTIVRSVPGVILVDRGIITAKSHWNDLESLEL</sequence>
<feature type="transmembrane region" description="Helical" evidence="5">
    <location>
        <begin position="120"/>
        <end position="136"/>
    </location>
</feature>
<dbReference type="STRING" id="319236.BST91_01975"/>
<accession>A0A090Q585</accession>
<evidence type="ECO:0000256" key="2">
    <source>
        <dbReference type="ARBA" id="ARBA00022692"/>
    </source>
</evidence>